<gene>
    <name evidence="1" type="ORF">TNCV_1996951</name>
</gene>
<protein>
    <submittedName>
        <fullName evidence="1">Uncharacterized protein</fullName>
    </submittedName>
</protein>
<dbReference type="EMBL" id="BMAU01021195">
    <property type="protein sequence ID" value="GFX96963.1"/>
    <property type="molecule type" value="Genomic_DNA"/>
</dbReference>
<comment type="caution">
    <text evidence="1">The sequence shown here is derived from an EMBL/GenBank/DDBJ whole genome shotgun (WGS) entry which is preliminary data.</text>
</comment>
<accession>A0A8X6V754</accession>
<dbReference type="AlphaFoldDB" id="A0A8X6V754"/>
<proteinExistence type="predicted"/>
<reference evidence="1" key="1">
    <citation type="submission" date="2020-08" db="EMBL/GenBank/DDBJ databases">
        <title>Multicomponent nature underlies the extraordinary mechanical properties of spider dragline silk.</title>
        <authorList>
            <person name="Kono N."/>
            <person name="Nakamura H."/>
            <person name="Mori M."/>
            <person name="Yoshida Y."/>
            <person name="Ohtoshi R."/>
            <person name="Malay A.D."/>
            <person name="Moran D.A.P."/>
            <person name="Tomita M."/>
            <person name="Numata K."/>
            <person name="Arakawa K."/>
        </authorList>
    </citation>
    <scope>NUCLEOTIDE SEQUENCE</scope>
</reference>
<dbReference type="Proteomes" id="UP000887159">
    <property type="component" value="Unassembled WGS sequence"/>
</dbReference>
<evidence type="ECO:0000313" key="1">
    <source>
        <dbReference type="EMBL" id="GFX96963.1"/>
    </source>
</evidence>
<keyword evidence="2" id="KW-1185">Reference proteome</keyword>
<sequence length="119" mass="13483">METCGVPNAAALRPLFSVYRTYGLYLLQFACFLKSLHDAFPKQCFQELFAVYHKCSLLNPAQIAGTWTTSLAMVLTVRTQKALAAFIPFWLYSFTNSAQTFTGRFIPSACWSSRLKNQH</sequence>
<evidence type="ECO:0000313" key="2">
    <source>
        <dbReference type="Proteomes" id="UP000887159"/>
    </source>
</evidence>
<name>A0A8X6V754_TRICX</name>
<organism evidence="1 2">
    <name type="scientific">Trichonephila clavipes</name>
    <name type="common">Golden silk orbweaver</name>
    <name type="synonym">Nephila clavipes</name>
    <dbReference type="NCBI Taxonomy" id="2585209"/>
    <lineage>
        <taxon>Eukaryota</taxon>
        <taxon>Metazoa</taxon>
        <taxon>Ecdysozoa</taxon>
        <taxon>Arthropoda</taxon>
        <taxon>Chelicerata</taxon>
        <taxon>Arachnida</taxon>
        <taxon>Araneae</taxon>
        <taxon>Araneomorphae</taxon>
        <taxon>Entelegynae</taxon>
        <taxon>Araneoidea</taxon>
        <taxon>Nephilidae</taxon>
        <taxon>Trichonephila</taxon>
    </lineage>
</organism>